<dbReference type="SUPFAM" id="SSF52540">
    <property type="entry name" value="P-loop containing nucleoside triphosphate hydrolases"/>
    <property type="match status" value="1"/>
</dbReference>
<dbReference type="CDD" id="cd03293">
    <property type="entry name" value="ABC_NrtD_SsuB_transporters"/>
    <property type="match status" value="1"/>
</dbReference>
<keyword evidence="3" id="KW-1003">Cell membrane</keyword>
<accession>A0A2U1CJQ9</accession>
<evidence type="ECO:0000313" key="7">
    <source>
        <dbReference type="EMBL" id="PVY61246.1"/>
    </source>
</evidence>
<evidence type="ECO:0000256" key="1">
    <source>
        <dbReference type="ARBA" id="ARBA00005417"/>
    </source>
</evidence>
<sequence length="286" mass="31604">MRAGPVLRPVQATAPNNAMHVDSIEITKLNKEFHTASGPIAALSDVNLTIKEGEFLCLVGPSGCGKTTLLRMLAGLESQSSGEIRCGIKAKGKPLRSMVFQGNGVFPWMTVLDNAAYGLAVRGVPKATRYAEAREYLNKLGLLAFQDVYPRQLSGGMLQRVNLARAFVNNPSILLMDEPFGALDEQTKILVYEDLLKLWEGSAKTVVFITHNLDEAIILGDRVAVMGKRPGRIKDTVNVDLPRPRNVLDMQNDRDYIEVRRRIWDCLREEVLSLRGDIQSEGGTRA</sequence>
<proteinExistence type="inferred from homology"/>
<keyword evidence="2" id="KW-0813">Transport</keyword>
<dbReference type="PROSITE" id="PS00211">
    <property type="entry name" value="ABC_TRANSPORTER_1"/>
    <property type="match status" value="1"/>
</dbReference>
<evidence type="ECO:0000313" key="8">
    <source>
        <dbReference type="Proteomes" id="UP000246145"/>
    </source>
</evidence>
<dbReference type="InterPro" id="IPR003593">
    <property type="entry name" value="AAA+_ATPase"/>
</dbReference>
<dbReference type="PANTHER" id="PTHR42788">
    <property type="entry name" value="TAURINE IMPORT ATP-BINDING PROTEIN-RELATED"/>
    <property type="match status" value="1"/>
</dbReference>
<dbReference type="PANTHER" id="PTHR42788:SF13">
    <property type="entry name" value="ALIPHATIC SULFONATES IMPORT ATP-BINDING PROTEIN SSUB"/>
    <property type="match status" value="1"/>
</dbReference>
<dbReference type="Proteomes" id="UP000246145">
    <property type="component" value="Unassembled WGS sequence"/>
</dbReference>
<dbReference type="GO" id="GO:0016887">
    <property type="term" value="F:ATP hydrolysis activity"/>
    <property type="evidence" value="ECO:0007669"/>
    <property type="project" value="InterPro"/>
</dbReference>
<evidence type="ECO:0000256" key="5">
    <source>
        <dbReference type="ARBA" id="ARBA00022840"/>
    </source>
</evidence>
<name>A0A2U1CJQ9_9BURK</name>
<keyword evidence="4" id="KW-0547">Nucleotide-binding</keyword>
<dbReference type="SMART" id="SM00382">
    <property type="entry name" value="AAA"/>
    <property type="match status" value="1"/>
</dbReference>
<dbReference type="InterPro" id="IPR017871">
    <property type="entry name" value="ABC_transporter-like_CS"/>
</dbReference>
<dbReference type="EMBL" id="QEKO01000004">
    <property type="protein sequence ID" value="PVY61246.1"/>
    <property type="molecule type" value="Genomic_DNA"/>
</dbReference>
<dbReference type="Gene3D" id="3.40.50.300">
    <property type="entry name" value="P-loop containing nucleotide triphosphate hydrolases"/>
    <property type="match status" value="1"/>
</dbReference>
<dbReference type="InterPro" id="IPR003439">
    <property type="entry name" value="ABC_transporter-like_ATP-bd"/>
</dbReference>
<comment type="similarity">
    <text evidence="1">Belongs to the ABC transporter superfamily.</text>
</comment>
<evidence type="ECO:0000256" key="3">
    <source>
        <dbReference type="ARBA" id="ARBA00022475"/>
    </source>
</evidence>
<keyword evidence="3" id="KW-0472">Membrane</keyword>
<dbReference type="InterPro" id="IPR050166">
    <property type="entry name" value="ABC_transporter_ATP-bind"/>
</dbReference>
<evidence type="ECO:0000256" key="4">
    <source>
        <dbReference type="ARBA" id="ARBA00022741"/>
    </source>
</evidence>
<evidence type="ECO:0000256" key="2">
    <source>
        <dbReference type="ARBA" id="ARBA00022448"/>
    </source>
</evidence>
<organism evidence="7 8">
    <name type="scientific">Pusillimonas noertemannii</name>
    <dbReference type="NCBI Taxonomy" id="305977"/>
    <lineage>
        <taxon>Bacteria</taxon>
        <taxon>Pseudomonadati</taxon>
        <taxon>Pseudomonadota</taxon>
        <taxon>Betaproteobacteria</taxon>
        <taxon>Burkholderiales</taxon>
        <taxon>Alcaligenaceae</taxon>
        <taxon>Pusillimonas</taxon>
    </lineage>
</organism>
<protein>
    <submittedName>
        <fullName evidence="7">NitT/TauT family transport system ATP-binding protein</fullName>
    </submittedName>
</protein>
<dbReference type="Pfam" id="PF00005">
    <property type="entry name" value="ABC_tran"/>
    <property type="match status" value="1"/>
</dbReference>
<keyword evidence="8" id="KW-1185">Reference proteome</keyword>
<dbReference type="AlphaFoldDB" id="A0A2U1CJQ9"/>
<dbReference type="GO" id="GO:0005524">
    <property type="term" value="F:ATP binding"/>
    <property type="evidence" value="ECO:0007669"/>
    <property type="project" value="UniProtKB-KW"/>
</dbReference>
<gene>
    <name evidence="7" type="ORF">C7440_2796</name>
</gene>
<dbReference type="InterPro" id="IPR027417">
    <property type="entry name" value="P-loop_NTPase"/>
</dbReference>
<evidence type="ECO:0000259" key="6">
    <source>
        <dbReference type="PROSITE" id="PS50893"/>
    </source>
</evidence>
<comment type="caution">
    <text evidence="7">The sequence shown here is derived from an EMBL/GenBank/DDBJ whole genome shotgun (WGS) entry which is preliminary data.</text>
</comment>
<feature type="domain" description="ABC transporter" evidence="6">
    <location>
        <begin position="24"/>
        <end position="253"/>
    </location>
</feature>
<dbReference type="PROSITE" id="PS50893">
    <property type="entry name" value="ABC_TRANSPORTER_2"/>
    <property type="match status" value="1"/>
</dbReference>
<dbReference type="RefSeq" id="WP_207775416.1">
    <property type="nucleotide sequence ID" value="NZ_JACCEX010000004.1"/>
</dbReference>
<keyword evidence="5 7" id="KW-0067">ATP-binding</keyword>
<reference evidence="7 8" key="1">
    <citation type="submission" date="2018-04" db="EMBL/GenBank/DDBJ databases">
        <title>Genomic Encyclopedia of Type Strains, Phase IV (KMG-IV): sequencing the most valuable type-strain genomes for metagenomic binning, comparative biology and taxonomic classification.</title>
        <authorList>
            <person name="Goeker M."/>
        </authorList>
    </citation>
    <scope>NUCLEOTIDE SEQUENCE [LARGE SCALE GENOMIC DNA]</scope>
    <source>
        <strain evidence="7 8">DSM 10065</strain>
    </source>
</reference>